<dbReference type="OrthoDB" id="440128at2759"/>
<dbReference type="GO" id="GO:0000244">
    <property type="term" value="P:spliceosomal tri-snRNP complex assembly"/>
    <property type="evidence" value="ECO:0007669"/>
    <property type="project" value="TreeGrafter"/>
</dbReference>
<dbReference type="RefSeq" id="XP_017987981.1">
    <property type="nucleotide sequence ID" value="XM_018132738.1"/>
</dbReference>
<evidence type="ECO:0000256" key="4">
    <source>
        <dbReference type="ARBA" id="ARBA00023187"/>
    </source>
</evidence>
<feature type="repeat" description="TPR" evidence="6">
    <location>
        <begin position="777"/>
        <end position="810"/>
    </location>
</feature>
<keyword evidence="4" id="KW-0508">mRNA splicing</keyword>
<reference evidence="9 10" key="1">
    <citation type="submission" date="2016-01" db="EMBL/GenBank/DDBJ databases">
        <title>Genome sequence of the yeast Holleya sinecauda.</title>
        <authorList>
            <person name="Dietrich F.S."/>
        </authorList>
    </citation>
    <scope>NUCLEOTIDE SEQUENCE [LARGE SCALE GENOMIC DNA]</scope>
    <source>
        <strain evidence="9 10">ATCC 58844</strain>
    </source>
</reference>
<evidence type="ECO:0000313" key="9">
    <source>
        <dbReference type="EMBL" id="AMD20985.1"/>
    </source>
</evidence>
<dbReference type="AlphaFoldDB" id="A0A109UZ71"/>
<feature type="region of interest" description="Disordered" evidence="7">
    <location>
        <begin position="119"/>
        <end position="148"/>
    </location>
</feature>
<dbReference type="Gene3D" id="1.25.40.10">
    <property type="entry name" value="Tetratricopeptide repeat domain"/>
    <property type="match status" value="4"/>
</dbReference>
<evidence type="ECO:0000259" key="8">
    <source>
        <dbReference type="Pfam" id="PF06424"/>
    </source>
</evidence>
<feature type="region of interest" description="Disordered" evidence="7">
    <location>
        <begin position="1"/>
        <end position="60"/>
    </location>
</feature>
<keyword evidence="6" id="KW-0802">TPR repeat</keyword>
<dbReference type="InterPro" id="IPR019734">
    <property type="entry name" value="TPR_rpt"/>
</dbReference>
<evidence type="ECO:0000256" key="3">
    <source>
        <dbReference type="ARBA" id="ARBA00022737"/>
    </source>
</evidence>
<dbReference type="EMBL" id="CP014245">
    <property type="protein sequence ID" value="AMD20985.1"/>
    <property type="molecule type" value="Genomic_DNA"/>
</dbReference>
<dbReference type="PROSITE" id="PS50005">
    <property type="entry name" value="TPR"/>
    <property type="match status" value="1"/>
</dbReference>
<gene>
    <name evidence="9" type="ORF">AW171_hschr52914</name>
</gene>
<name>A0A109UZ71_9SACH</name>
<feature type="domain" description="PRP1 splicing factor N-terminal" evidence="8">
    <location>
        <begin position="13"/>
        <end position="129"/>
    </location>
</feature>
<evidence type="ECO:0000313" key="10">
    <source>
        <dbReference type="Proteomes" id="UP000243052"/>
    </source>
</evidence>
<evidence type="ECO:0000256" key="5">
    <source>
        <dbReference type="ARBA" id="ARBA00023242"/>
    </source>
</evidence>
<keyword evidence="10" id="KW-1185">Reference proteome</keyword>
<dbReference type="SUPFAM" id="SSF48452">
    <property type="entry name" value="TPR-like"/>
    <property type="match status" value="4"/>
</dbReference>
<dbReference type="InterPro" id="IPR045075">
    <property type="entry name" value="Syf1-like"/>
</dbReference>
<dbReference type="STRING" id="45286.A0A109UZ71"/>
<keyword evidence="5" id="KW-0539">Nucleus</keyword>
<dbReference type="PANTHER" id="PTHR11246:SF1">
    <property type="entry name" value="PRE-MRNA-PROCESSING FACTOR 6"/>
    <property type="match status" value="1"/>
</dbReference>
<dbReference type="Pfam" id="PF23240">
    <property type="entry name" value="HAT_PRP39_N"/>
    <property type="match status" value="1"/>
</dbReference>
<dbReference type="GO" id="GO:0071013">
    <property type="term" value="C:catalytic step 2 spliceosome"/>
    <property type="evidence" value="ECO:0007669"/>
    <property type="project" value="TreeGrafter"/>
</dbReference>
<evidence type="ECO:0000256" key="1">
    <source>
        <dbReference type="ARBA" id="ARBA00004123"/>
    </source>
</evidence>
<dbReference type="SMART" id="SM00386">
    <property type="entry name" value="HAT"/>
    <property type="match status" value="9"/>
</dbReference>
<evidence type="ECO:0000256" key="7">
    <source>
        <dbReference type="SAM" id="MobiDB-lite"/>
    </source>
</evidence>
<dbReference type="Proteomes" id="UP000243052">
    <property type="component" value="Chromosome v"/>
</dbReference>
<evidence type="ECO:0000256" key="6">
    <source>
        <dbReference type="PROSITE-ProRule" id="PRU00339"/>
    </source>
</evidence>
<dbReference type="Pfam" id="PF06424">
    <property type="entry name" value="PRP1_N"/>
    <property type="match status" value="1"/>
</dbReference>
<evidence type="ECO:0000256" key="2">
    <source>
        <dbReference type="ARBA" id="ARBA00022664"/>
    </source>
</evidence>
<accession>A0A109UZ71</accession>
<protein>
    <submittedName>
        <fullName evidence="9">HEL296Cp</fullName>
    </submittedName>
</protein>
<organism evidence="9 10">
    <name type="scientific">Eremothecium sinecaudum</name>
    <dbReference type="NCBI Taxonomy" id="45286"/>
    <lineage>
        <taxon>Eukaryota</taxon>
        <taxon>Fungi</taxon>
        <taxon>Dikarya</taxon>
        <taxon>Ascomycota</taxon>
        <taxon>Saccharomycotina</taxon>
        <taxon>Saccharomycetes</taxon>
        <taxon>Saccharomycetales</taxon>
        <taxon>Saccharomycetaceae</taxon>
        <taxon>Eremothecium</taxon>
    </lineage>
</organism>
<dbReference type="SMART" id="SM00028">
    <property type="entry name" value="TPR"/>
    <property type="match status" value="3"/>
</dbReference>
<keyword evidence="3" id="KW-0677">Repeat</keyword>
<dbReference type="InterPro" id="IPR010491">
    <property type="entry name" value="PRP1_N"/>
</dbReference>
<dbReference type="GO" id="GO:0046540">
    <property type="term" value="C:U4/U6 x U5 tri-snRNP complex"/>
    <property type="evidence" value="ECO:0007669"/>
    <property type="project" value="TreeGrafter"/>
</dbReference>
<proteinExistence type="predicted"/>
<dbReference type="PANTHER" id="PTHR11246">
    <property type="entry name" value="PRE-MRNA SPLICING FACTOR"/>
    <property type="match status" value="1"/>
</dbReference>
<dbReference type="GeneID" id="28724257"/>
<sequence>MNRSRPAFLDQEPPPGYIAGVGRGATGFATRSDLGVTNSRKPNRTRDGSSDFLAAEATKDAAEDEIEAENIYSMVEERLASKKKAATGSKQEASQSAVGDQFVDLKRHLATLTDNDWLNIPEAGDSTRKNKRQRLEAQQQRKTYAAPDSLLSGRGVNLMKLTEERERLLGHQLDTEFDQTLNKQQREVDDYLQQLNSEPISVTPSMDVDAQDLPKMRAILASYRKTDPTKPYSWIASARLEERARRFQVAKAIIDEGCQQCPKEEDVWLENIRLNQSDLAYCKDLVAQAVQFNVRSERLWLKAVELEQEQFNKARVVRKALQQVPKSETFWKMAVQLESNRNAALRVLEKATDLVPTSISLWTALIKLQDLAHKRETLDKARKAVSDNEALWIITAEIEEESGTADKAQLVKLLREGIELLRKGDKCLTLEEWMVHCKNIEAERSYPLTISALLEVVLAEQSADSADLLATIDGLGDDAFYTKKEAIAYLLSKEPSRLSIWTAFINLGRKTGKMKEIYDACDRLLFEQNIIKERPVLLLIYVKEIWKRLNDVHGANKVLERGLKILPSYLDFWLAKIKLQIAMSKNQEAERTFILAINTLGIDSTTNLERLWYKYASFLRFLGKNKQAVEILNDAIAKYPACEKLRLQLSQVYVEMSLLSEAREVLTIASKEFPSRPKFWVQLAKLDEQQFQKTTSARSDLDLGLLKNPGSWEIYVARAQMEVRVGNKNHAILVVQEGLRKCPENPNLWCLNIQLVEKKSLRKTMFQQALKSTNNNGLVLTEIGKSFYKEGQIEKALRWFQHATETHPKSGDAWAWYYKLLKQTDKDTAEVEALVEEHEPKYGDLWISVSKDVKTQYKSPSDILKLCNTFI</sequence>
<keyword evidence="2" id="KW-0507">mRNA processing</keyword>
<dbReference type="InterPro" id="IPR003107">
    <property type="entry name" value="HAT"/>
</dbReference>
<comment type="subcellular location">
    <subcellularLocation>
        <location evidence="1">Nucleus</location>
    </subcellularLocation>
</comment>
<dbReference type="InterPro" id="IPR011990">
    <property type="entry name" value="TPR-like_helical_dom_sf"/>
</dbReference>